<name>A0A433QSZ2_9FUNG</name>
<evidence type="ECO:0000313" key="2">
    <source>
        <dbReference type="Proteomes" id="UP000274822"/>
    </source>
</evidence>
<dbReference type="PANTHER" id="PTHR13318">
    <property type="entry name" value="PARTNER OF PAIRED, ISOFORM B-RELATED"/>
    <property type="match status" value="1"/>
</dbReference>
<dbReference type="EMBL" id="RBNJ01001661">
    <property type="protein sequence ID" value="RUS32902.1"/>
    <property type="molecule type" value="Genomic_DNA"/>
</dbReference>
<keyword evidence="2" id="KW-1185">Reference proteome</keyword>
<dbReference type="AlphaFoldDB" id="A0A433QSZ2"/>
<sequence length="499" mass="57450">MTDLTQSTECSRLSIAHTNSQHCKLKTGHSSMLNPDTLYIVFLYLVPTPYTVPPLDLFASSLVCKAWHTEARPFLDEFVDPTTFNHLFYHKHHNQWYSYTYHEIIRIAGLLAESRRNGLDHLNLIKRMTIPIDHDDANDSDFNRTVFSFCYILEQQPPNLTLLRFNLNTTIPRPNRLHRLPRLIFNLQSACGNISHLHLHGGSGDPARRAPFHSLIVALSKRLESLVLSRFTLDSNTHAALSSCTALIDVRLRTLRNDHLGDVVPAWSNLRSFHYRHHDRRETIDPVLISLARSCRRLAEVSISVKNVNIMPAFTYDGLFTLVRWSHALSTLRLVNVGSFSNNFLYYCLLRHGRRLEYIDLEGCPCFLGGAPVIVCDGMWPRIKSLSLRACPNIYESFIRDVVAACDTLEEIVLPDHLDRGAARYLEPCRFRREAPNVWKRWARPRNEDGVEEAKMEKANVIEVQPEKRVRKGKLRATLSRLGRGFKMILNIRRTPHFS</sequence>
<protein>
    <recommendedName>
        <fullName evidence="3">F-box domain-containing protein</fullName>
    </recommendedName>
</protein>
<accession>A0A433QSZ2</accession>
<dbReference type="GO" id="GO:0031146">
    <property type="term" value="P:SCF-dependent proteasomal ubiquitin-dependent protein catabolic process"/>
    <property type="evidence" value="ECO:0007669"/>
    <property type="project" value="TreeGrafter"/>
</dbReference>
<proteinExistence type="predicted"/>
<dbReference type="SUPFAM" id="SSF52047">
    <property type="entry name" value="RNI-like"/>
    <property type="match status" value="1"/>
</dbReference>
<gene>
    <name evidence="1" type="ORF">BC938DRAFT_473870</name>
</gene>
<dbReference type="InterPro" id="IPR032675">
    <property type="entry name" value="LRR_dom_sf"/>
</dbReference>
<evidence type="ECO:0008006" key="3">
    <source>
        <dbReference type="Google" id="ProtNLM"/>
    </source>
</evidence>
<dbReference type="Gene3D" id="3.80.10.10">
    <property type="entry name" value="Ribonuclease Inhibitor"/>
    <property type="match status" value="1"/>
</dbReference>
<evidence type="ECO:0000313" key="1">
    <source>
        <dbReference type="EMBL" id="RUS32902.1"/>
    </source>
</evidence>
<dbReference type="PANTHER" id="PTHR13318:SF190">
    <property type="entry name" value="PARTNER OF PAIRED, ISOFORM B"/>
    <property type="match status" value="1"/>
</dbReference>
<dbReference type="Proteomes" id="UP000274822">
    <property type="component" value="Unassembled WGS sequence"/>
</dbReference>
<reference evidence="1 2" key="1">
    <citation type="journal article" date="2018" name="New Phytol.">
        <title>Phylogenomics of Endogonaceae and evolution of mycorrhizas within Mucoromycota.</title>
        <authorList>
            <person name="Chang Y."/>
            <person name="Desiro A."/>
            <person name="Na H."/>
            <person name="Sandor L."/>
            <person name="Lipzen A."/>
            <person name="Clum A."/>
            <person name="Barry K."/>
            <person name="Grigoriev I.V."/>
            <person name="Martin F.M."/>
            <person name="Stajich J.E."/>
            <person name="Smith M.E."/>
            <person name="Bonito G."/>
            <person name="Spatafora J.W."/>
        </authorList>
    </citation>
    <scope>NUCLEOTIDE SEQUENCE [LARGE SCALE GENOMIC DNA]</scope>
    <source>
        <strain evidence="1 2">AD002</strain>
    </source>
</reference>
<dbReference type="GO" id="GO:0019005">
    <property type="term" value="C:SCF ubiquitin ligase complex"/>
    <property type="evidence" value="ECO:0007669"/>
    <property type="project" value="TreeGrafter"/>
</dbReference>
<organism evidence="1 2">
    <name type="scientific">Jimgerdemannia flammicorona</name>
    <dbReference type="NCBI Taxonomy" id="994334"/>
    <lineage>
        <taxon>Eukaryota</taxon>
        <taxon>Fungi</taxon>
        <taxon>Fungi incertae sedis</taxon>
        <taxon>Mucoromycota</taxon>
        <taxon>Mucoromycotina</taxon>
        <taxon>Endogonomycetes</taxon>
        <taxon>Endogonales</taxon>
        <taxon>Endogonaceae</taxon>
        <taxon>Jimgerdemannia</taxon>
    </lineage>
</organism>
<comment type="caution">
    <text evidence="1">The sequence shown here is derived from an EMBL/GenBank/DDBJ whole genome shotgun (WGS) entry which is preliminary data.</text>
</comment>